<dbReference type="GO" id="GO:0000976">
    <property type="term" value="F:transcription cis-regulatory region binding"/>
    <property type="evidence" value="ECO:0007669"/>
    <property type="project" value="TreeGrafter"/>
</dbReference>
<proteinExistence type="predicted"/>
<dbReference type="Proteomes" id="UP000283530">
    <property type="component" value="Unassembled WGS sequence"/>
</dbReference>
<evidence type="ECO:0000313" key="2">
    <source>
        <dbReference type="Proteomes" id="UP000283530"/>
    </source>
</evidence>
<sequence>MLGPELDAMESGDSSISHLEDIAEAEMENPKRKGSRGFEANVMAILDSAGVKEARDLEDDRHSFLEAVRSACLMSGSGSVPTRKVFVAIFQILKDDTSLELKMASNRLLRDLEKRFPQVHLAKSESSRSTTVELVVVEEAWSPFVIGWEGAYREEVTTSRNSHGLLDSHTFFLLIQDISQAFSDMNSSLLASKLLGDMLLFQYLVNFLEGDFIPRQIKYKETMNWAFIKDSMLHMLLGSRRISFKSLIKNCLSVILERSHHNSAVGIHDMKNGESPAKPVLACDAAQAIAMPEVQMGTRISMMKFFVQIMELDVIKKEADMSGFTSRADGTRTPLLEIVLDELTYNKDLLSPFLQAFSDPKWKLEITLQYFWKYCTKPSVRTRRSNSSSEDGSFDMVLKCFSNSTGTRNVVRKISTELSQLILAHAFQACLSLKHNSISDKNIGSSSLEQICTGMISAFNNLKNTDGNDAFWERSIVHCSYNSFGKILARLTHCFCYFGILKIGFGGGTETAQ</sequence>
<dbReference type="GO" id="GO:0005634">
    <property type="term" value="C:nucleus"/>
    <property type="evidence" value="ECO:0007669"/>
    <property type="project" value="InterPro"/>
</dbReference>
<organism evidence="1 2">
    <name type="scientific">Cinnamomum micranthum f. kanehirae</name>
    <dbReference type="NCBI Taxonomy" id="337451"/>
    <lineage>
        <taxon>Eukaryota</taxon>
        <taxon>Viridiplantae</taxon>
        <taxon>Streptophyta</taxon>
        <taxon>Embryophyta</taxon>
        <taxon>Tracheophyta</taxon>
        <taxon>Spermatophyta</taxon>
        <taxon>Magnoliopsida</taxon>
        <taxon>Magnoliidae</taxon>
        <taxon>Laurales</taxon>
        <taxon>Lauraceae</taxon>
        <taxon>Cinnamomum</taxon>
    </lineage>
</organism>
<dbReference type="OrthoDB" id="1885692at2759"/>
<dbReference type="PANTHER" id="PTHR37243:SF2">
    <property type="entry name" value="NEGATIVE REGULATOR OF SYSTEMIC ACQUIRED RESISTANCE SNI1"/>
    <property type="match status" value="1"/>
</dbReference>
<keyword evidence="2" id="KW-1185">Reference proteome</keyword>
<dbReference type="GO" id="GO:0006974">
    <property type="term" value="P:DNA damage response"/>
    <property type="evidence" value="ECO:0007669"/>
    <property type="project" value="InterPro"/>
</dbReference>
<dbReference type="GO" id="GO:0045892">
    <property type="term" value="P:negative regulation of DNA-templated transcription"/>
    <property type="evidence" value="ECO:0007669"/>
    <property type="project" value="InterPro"/>
</dbReference>
<protein>
    <submittedName>
        <fullName evidence="1">Negative regulator of systemic acquired resistance SNI1 isoform X2</fullName>
    </submittedName>
</protein>
<dbReference type="GO" id="GO:0030915">
    <property type="term" value="C:Smc5-Smc6 complex"/>
    <property type="evidence" value="ECO:0007669"/>
    <property type="project" value="InterPro"/>
</dbReference>
<dbReference type="InterPro" id="IPR034561">
    <property type="entry name" value="SNI1"/>
</dbReference>
<name>A0A443PDA3_9MAGN</name>
<evidence type="ECO:0000313" key="1">
    <source>
        <dbReference type="EMBL" id="RWR88749.1"/>
    </source>
</evidence>
<gene>
    <name evidence="1" type="ORF">CKAN_01778600</name>
</gene>
<dbReference type="AlphaFoldDB" id="A0A443PDA3"/>
<dbReference type="PANTHER" id="PTHR37243">
    <property type="entry name" value="NEGATIVE REGULATOR OF SYSTEMIC ACQUIRED RESISTANCE SNI1"/>
    <property type="match status" value="1"/>
</dbReference>
<dbReference type="EMBL" id="QPKB01000007">
    <property type="protein sequence ID" value="RWR88749.1"/>
    <property type="molecule type" value="Genomic_DNA"/>
</dbReference>
<dbReference type="GO" id="GO:0010113">
    <property type="term" value="P:negative regulation of systemic acquired resistance"/>
    <property type="evidence" value="ECO:0007669"/>
    <property type="project" value="TreeGrafter"/>
</dbReference>
<dbReference type="STRING" id="337451.A0A443PDA3"/>
<comment type="caution">
    <text evidence="1">The sequence shown here is derived from an EMBL/GenBank/DDBJ whole genome shotgun (WGS) entry which is preliminary data.</text>
</comment>
<accession>A0A443PDA3</accession>
<reference evidence="1 2" key="1">
    <citation type="journal article" date="2019" name="Nat. Plants">
        <title>Stout camphor tree genome fills gaps in understanding of flowering plant genome evolution.</title>
        <authorList>
            <person name="Chaw S.M."/>
            <person name="Liu Y.C."/>
            <person name="Wu Y.W."/>
            <person name="Wang H.Y."/>
            <person name="Lin C.I."/>
            <person name="Wu C.S."/>
            <person name="Ke H.M."/>
            <person name="Chang L.Y."/>
            <person name="Hsu C.Y."/>
            <person name="Yang H.T."/>
            <person name="Sudianto E."/>
            <person name="Hsu M.H."/>
            <person name="Wu K.P."/>
            <person name="Wang L.N."/>
            <person name="Leebens-Mack J.H."/>
            <person name="Tsai I.J."/>
        </authorList>
    </citation>
    <scope>NUCLEOTIDE SEQUENCE [LARGE SCALE GENOMIC DNA]</scope>
    <source>
        <strain evidence="2">cv. Chaw 1501</strain>
        <tissue evidence="1">Young leaves</tissue>
    </source>
</reference>